<gene>
    <name evidence="2" type="ORF">R70211_06314</name>
</gene>
<evidence type="ECO:0000256" key="1">
    <source>
        <dbReference type="SAM" id="MobiDB-lite"/>
    </source>
</evidence>
<protein>
    <submittedName>
        <fullName evidence="2">Uncharacterized protein</fullName>
    </submittedName>
</protein>
<evidence type="ECO:0000313" key="2">
    <source>
        <dbReference type="EMBL" id="CAE6951842.1"/>
    </source>
</evidence>
<dbReference type="AlphaFoldDB" id="A0A9N8R6F7"/>
<evidence type="ECO:0000313" key="3">
    <source>
        <dbReference type="Proteomes" id="UP000675121"/>
    </source>
</evidence>
<sequence>MQTDTHRYHVAQRESYSVVRTHYYSNTRGKRKSVIGGGDNNKNVKVLPEDYATEAEARAAAEAEFARTQRSQATFSYLIYDVLPRAKPILKTSGGAKRHPTTQTKCHSAPPASIRRSGLDTSRAGVLPAAARLLARLEGFTGYLENNRNFIVNYGDRCRHGELNTSSFVESAVTGWSASAL</sequence>
<accession>A0A9N8R6F7</accession>
<dbReference type="EMBL" id="CAJNAS010000023">
    <property type="protein sequence ID" value="CAE6951842.1"/>
    <property type="molecule type" value="Genomic_DNA"/>
</dbReference>
<name>A0A9N8R6F7_9BURK</name>
<proteinExistence type="predicted"/>
<reference evidence="2" key="1">
    <citation type="submission" date="2021-02" db="EMBL/GenBank/DDBJ databases">
        <authorList>
            <person name="Vanwijnsberghe S."/>
        </authorList>
    </citation>
    <scope>NUCLEOTIDE SEQUENCE</scope>
    <source>
        <strain evidence="2">R-70211</strain>
    </source>
</reference>
<organism evidence="2 3">
    <name type="scientific">Paraburkholderia domus</name>
    <dbReference type="NCBI Taxonomy" id="2793075"/>
    <lineage>
        <taxon>Bacteria</taxon>
        <taxon>Pseudomonadati</taxon>
        <taxon>Pseudomonadota</taxon>
        <taxon>Betaproteobacteria</taxon>
        <taxon>Burkholderiales</taxon>
        <taxon>Burkholderiaceae</taxon>
        <taxon>Paraburkholderia</taxon>
    </lineage>
</organism>
<comment type="caution">
    <text evidence="2">The sequence shown here is derived from an EMBL/GenBank/DDBJ whole genome shotgun (WGS) entry which is preliminary data.</text>
</comment>
<keyword evidence="3" id="KW-1185">Reference proteome</keyword>
<dbReference type="Proteomes" id="UP000675121">
    <property type="component" value="Unassembled WGS sequence"/>
</dbReference>
<feature type="region of interest" description="Disordered" evidence="1">
    <location>
        <begin position="92"/>
        <end position="120"/>
    </location>
</feature>